<keyword evidence="19" id="KW-0863">Zinc-finger</keyword>
<evidence type="ECO:0000256" key="7">
    <source>
        <dbReference type="ARBA" id="ARBA00022741"/>
    </source>
</evidence>
<evidence type="ECO:0000313" key="23">
    <source>
        <dbReference type="EMBL" id="KAK1459354.1"/>
    </source>
</evidence>
<gene>
    <name evidence="23" type="ORF">CMEL01_02353</name>
</gene>
<keyword evidence="6" id="KW-0479">Metal-binding</keyword>
<evidence type="ECO:0000259" key="21">
    <source>
        <dbReference type="PROSITE" id="PS50048"/>
    </source>
</evidence>
<evidence type="ECO:0000259" key="22">
    <source>
        <dbReference type="PROSITE" id="PS50158"/>
    </source>
</evidence>
<feature type="compositionally biased region" description="Polar residues" evidence="20">
    <location>
        <begin position="831"/>
        <end position="844"/>
    </location>
</feature>
<feature type="compositionally biased region" description="Polar residues" evidence="20">
    <location>
        <begin position="375"/>
        <end position="405"/>
    </location>
</feature>
<dbReference type="GO" id="GO:0006508">
    <property type="term" value="P:proteolysis"/>
    <property type="evidence" value="ECO:0007669"/>
    <property type="project" value="UniProtKB-KW"/>
</dbReference>
<accession>A0AAI9XT94</accession>
<dbReference type="PROSITE" id="PS50048">
    <property type="entry name" value="ZN2_CY6_FUNGAL_2"/>
    <property type="match status" value="2"/>
</dbReference>
<keyword evidence="2" id="KW-1188">Viral release from host cell</keyword>
<keyword evidence="9" id="KW-0378">Hydrolase</keyword>
<feature type="region of interest" description="Disordered" evidence="20">
    <location>
        <begin position="346"/>
        <end position="408"/>
    </location>
</feature>
<protein>
    <submittedName>
        <fullName evidence="23">Uncharacterized protein</fullName>
    </submittedName>
</protein>
<keyword evidence="13" id="KW-0695">RNA-directed DNA polymerase</keyword>
<keyword evidence="5" id="KW-0540">Nuclease</keyword>
<evidence type="ECO:0000256" key="11">
    <source>
        <dbReference type="ARBA" id="ARBA00022842"/>
    </source>
</evidence>
<comment type="caution">
    <text evidence="23">The sequence shown here is derived from an EMBL/GenBank/DDBJ whole genome shotgun (WGS) entry which is preliminary data.</text>
</comment>
<evidence type="ECO:0000256" key="6">
    <source>
        <dbReference type="ARBA" id="ARBA00022723"/>
    </source>
</evidence>
<comment type="function">
    <text evidence="1">The aspartyl protease (PR) mediates the proteolytic cleavages of the Gag and Gag-Pol polyproteins after assembly of the VLP.</text>
</comment>
<evidence type="ECO:0000256" key="9">
    <source>
        <dbReference type="ARBA" id="ARBA00022801"/>
    </source>
</evidence>
<dbReference type="PANTHER" id="PTHR42648:SF11">
    <property type="entry name" value="TRANSPOSON TY4-P GAG-POL POLYPROTEIN"/>
    <property type="match status" value="1"/>
</dbReference>
<evidence type="ECO:0000313" key="24">
    <source>
        <dbReference type="Proteomes" id="UP001239795"/>
    </source>
</evidence>
<dbReference type="GO" id="GO:0008270">
    <property type="term" value="F:zinc ion binding"/>
    <property type="evidence" value="ECO:0007669"/>
    <property type="project" value="UniProtKB-KW"/>
</dbReference>
<keyword evidence="8" id="KW-0255">Endonuclease</keyword>
<organism evidence="23 24">
    <name type="scientific">Colletotrichum melonis</name>
    <dbReference type="NCBI Taxonomy" id="1209925"/>
    <lineage>
        <taxon>Eukaryota</taxon>
        <taxon>Fungi</taxon>
        <taxon>Dikarya</taxon>
        <taxon>Ascomycota</taxon>
        <taxon>Pezizomycotina</taxon>
        <taxon>Sordariomycetes</taxon>
        <taxon>Hypocreomycetidae</taxon>
        <taxon>Glomerellales</taxon>
        <taxon>Glomerellaceae</taxon>
        <taxon>Colletotrichum</taxon>
        <taxon>Colletotrichum acutatum species complex</taxon>
    </lineage>
</organism>
<evidence type="ECO:0000256" key="10">
    <source>
        <dbReference type="ARBA" id="ARBA00022840"/>
    </source>
</evidence>
<dbReference type="InterPro" id="IPR054722">
    <property type="entry name" value="PolX-like_BBD"/>
</dbReference>
<dbReference type="PANTHER" id="PTHR42648">
    <property type="entry name" value="TRANSPOSASE, PUTATIVE-RELATED"/>
    <property type="match status" value="1"/>
</dbReference>
<evidence type="ECO:0000256" key="18">
    <source>
        <dbReference type="ARBA" id="ARBA00023242"/>
    </source>
</evidence>
<dbReference type="GO" id="GO:0003964">
    <property type="term" value="F:RNA-directed DNA polymerase activity"/>
    <property type="evidence" value="ECO:0007669"/>
    <property type="project" value="UniProtKB-KW"/>
</dbReference>
<feature type="region of interest" description="Disordered" evidence="20">
    <location>
        <begin position="159"/>
        <end position="182"/>
    </location>
</feature>
<reference evidence="23 24" key="1">
    <citation type="submission" date="2016-10" db="EMBL/GenBank/DDBJ databases">
        <title>The genome sequence of Colletotrichum fioriniae PJ7.</title>
        <authorList>
            <person name="Baroncelli R."/>
        </authorList>
    </citation>
    <scope>NUCLEOTIDE SEQUENCE [LARGE SCALE GENOMIC DNA]</scope>
    <source>
        <strain evidence="23">Col 31</strain>
    </source>
</reference>
<keyword evidence="14" id="KW-0808">Transferase</keyword>
<keyword evidence="24" id="KW-1185">Reference proteome</keyword>
<proteinExistence type="predicted"/>
<keyword evidence="19" id="KW-0862">Zinc</keyword>
<keyword evidence="11" id="KW-0460">Magnesium</keyword>
<evidence type="ECO:0000256" key="20">
    <source>
        <dbReference type="SAM" id="MobiDB-lite"/>
    </source>
</evidence>
<keyword evidence="10" id="KW-0067">ATP-binding</keyword>
<dbReference type="GO" id="GO:0003677">
    <property type="term" value="F:DNA binding"/>
    <property type="evidence" value="ECO:0007669"/>
    <property type="project" value="UniProtKB-KW"/>
</dbReference>
<dbReference type="GO" id="GO:0000981">
    <property type="term" value="F:DNA-binding transcription factor activity, RNA polymerase II-specific"/>
    <property type="evidence" value="ECO:0007669"/>
    <property type="project" value="InterPro"/>
</dbReference>
<evidence type="ECO:0000256" key="19">
    <source>
        <dbReference type="PROSITE-ProRule" id="PRU00047"/>
    </source>
</evidence>
<feature type="region of interest" description="Disordered" evidence="20">
    <location>
        <begin position="1003"/>
        <end position="1104"/>
    </location>
</feature>
<evidence type="ECO:0000256" key="1">
    <source>
        <dbReference type="ARBA" id="ARBA00002180"/>
    </source>
</evidence>
<keyword evidence="15" id="KW-0917">Virion maturation</keyword>
<feature type="compositionally biased region" description="Basic and acidic residues" evidence="20">
    <location>
        <begin position="935"/>
        <end position="945"/>
    </location>
</feature>
<evidence type="ECO:0000256" key="16">
    <source>
        <dbReference type="ARBA" id="ARBA00023125"/>
    </source>
</evidence>
<name>A0AAI9XT94_9PEZI</name>
<dbReference type="InterPro" id="IPR012337">
    <property type="entry name" value="RNaseH-like_sf"/>
</dbReference>
<dbReference type="InterPro" id="IPR025724">
    <property type="entry name" value="GAG-pre-integrase_dom"/>
</dbReference>
<feature type="region of interest" description="Disordered" evidence="20">
    <location>
        <begin position="82"/>
        <end position="125"/>
    </location>
</feature>
<evidence type="ECO:0000256" key="8">
    <source>
        <dbReference type="ARBA" id="ARBA00022759"/>
    </source>
</evidence>
<dbReference type="EMBL" id="MLGG01000013">
    <property type="protein sequence ID" value="KAK1459354.1"/>
    <property type="molecule type" value="Genomic_DNA"/>
</dbReference>
<feature type="compositionally biased region" description="Polar residues" evidence="20">
    <location>
        <begin position="346"/>
        <end position="362"/>
    </location>
</feature>
<dbReference type="InterPro" id="IPR001138">
    <property type="entry name" value="Zn2Cys6_DnaBD"/>
</dbReference>
<dbReference type="CDD" id="cd00067">
    <property type="entry name" value="GAL4"/>
    <property type="match status" value="1"/>
</dbReference>
<keyword evidence="16" id="KW-0238">DNA-binding</keyword>
<feature type="region of interest" description="Disordered" evidence="20">
    <location>
        <begin position="826"/>
        <end position="861"/>
    </location>
</feature>
<dbReference type="GO" id="GO:0003887">
    <property type="term" value="F:DNA-directed DNA polymerase activity"/>
    <property type="evidence" value="ECO:0007669"/>
    <property type="project" value="UniProtKB-KW"/>
</dbReference>
<evidence type="ECO:0000256" key="2">
    <source>
        <dbReference type="ARBA" id="ARBA00022612"/>
    </source>
</evidence>
<dbReference type="SUPFAM" id="SSF53098">
    <property type="entry name" value="Ribonuclease H-like"/>
    <property type="match status" value="1"/>
</dbReference>
<feature type="domain" description="Zn(2)-C6 fungal-type" evidence="21">
    <location>
        <begin position="1199"/>
        <end position="1228"/>
    </location>
</feature>
<evidence type="ECO:0000256" key="5">
    <source>
        <dbReference type="ARBA" id="ARBA00022722"/>
    </source>
</evidence>
<keyword evidence="12" id="KW-0229">DNA integration</keyword>
<dbReference type="GO" id="GO:0005524">
    <property type="term" value="F:ATP binding"/>
    <property type="evidence" value="ECO:0007669"/>
    <property type="project" value="UniProtKB-KW"/>
</dbReference>
<dbReference type="Pfam" id="PF00172">
    <property type="entry name" value="Zn_clus"/>
    <property type="match status" value="1"/>
</dbReference>
<dbReference type="SMART" id="SM00066">
    <property type="entry name" value="GAL4"/>
    <property type="match status" value="2"/>
</dbReference>
<evidence type="ECO:0000256" key="17">
    <source>
        <dbReference type="ARBA" id="ARBA00023172"/>
    </source>
</evidence>
<evidence type="ECO:0000256" key="14">
    <source>
        <dbReference type="ARBA" id="ARBA00022932"/>
    </source>
</evidence>
<evidence type="ECO:0000256" key="3">
    <source>
        <dbReference type="ARBA" id="ARBA00022670"/>
    </source>
</evidence>
<feature type="compositionally biased region" description="Polar residues" evidence="20">
    <location>
        <begin position="1041"/>
        <end position="1052"/>
    </location>
</feature>
<dbReference type="GO" id="GO:0004519">
    <property type="term" value="F:endonuclease activity"/>
    <property type="evidence" value="ECO:0007669"/>
    <property type="project" value="UniProtKB-KW"/>
</dbReference>
<feature type="compositionally biased region" description="Low complexity" evidence="20">
    <location>
        <begin position="1067"/>
        <end position="1078"/>
    </location>
</feature>
<keyword evidence="7" id="KW-0547">Nucleotide-binding</keyword>
<dbReference type="InterPro" id="IPR001878">
    <property type="entry name" value="Znf_CCHC"/>
</dbReference>
<dbReference type="PROSITE" id="PS50158">
    <property type="entry name" value="ZF_CCHC"/>
    <property type="match status" value="1"/>
</dbReference>
<keyword evidence="17" id="KW-0233">DNA recombination</keyword>
<evidence type="ECO:0000256" key="4">
    <source>
        <dbReference type="ARBA" id="ARBA00022695"/>
    </source>
</evidence>
<sequence>MQKVGKATKEIPDGVRSPSQIAREQILDKIGKLRLNNYNDITDFLNKHRQYKADLQTAKHTYTDAQLVTNILIGLPRAYKDFKSHKPKTRRNFTTNNNGNDSHNNQNSGNGNRQRKHSIDKGKLQCAGCGKPGHEKPDCWHEHPEKAPKALREKLLKTKEEKSKSSPFLNNNSQSSTGSKPKELIAMADGTAFRTAMAQPNYDDRIAIVDTARVDVGHYFPFSSTEEREYAALFRCLTDHMARGDGVSRTYILTTRPDPSTWEQSNNREIRIAQEMVREAVNRGSIILKDREGHTLRDDPEPWGEKPENHMELYHLVKDMYGVHNAPTAFLRRVIEIGQALDNETQAATDTNNQSADTNNDQGHIEKGPTDDDSANNCSTGENPISNLSDRNSIANAPPQINSEGGQARYGGLGQRVCEGEDHYGQEAVLLDQKMMTCYIGSAKEITGEDTVLLDSGADICLFKDKKWFNTLRPLDVNIGSINGSASLKIKGGGNVRLILLAADGTETPITLTDVAYSPGARSNIVSLSQLATKGNLQGSWDKNQITILAEGRNVGQAIRVNGLYLLQLQKKTNIVAMADAFAGLVTYDDDVWTWHRRLGHLSLHNMIILLDISTGITVTKAAILKKIKSGEVCPVCAVTRATVKIPRDPATRREEEFGFLFHADTWGPYPIEGFDGTRYFLFVTDDAKRFTFAAPISVKANLPKIFKRLHKTIEKTYNIKIRGYRFDNEFWKGPIGRWLVEQNCRVEPTVAWQHYMGGTHERVNRVMREKAAPMIQELTITGQLSRIITEKALEYIRQSSLPANLWPEAVKYAIWHKNRAPSRALRRGYQNRTGGVDNSSSDDQAPKTKKGPITPWEALNRHKPDLSKDSIWGSRVYVTIPPETRDRGKLHQPRGWVGYFVGLESESVFRIFSPDKHEVFRVAGARVQQGQGLDDPHEGQEPIRQDTPQELARDEQTENQQTGNEQAEYDTNFWQEDVSEEGEQPQEEDNLELYQQDDVELYDDFPDDSPFVEPENPFPNPLPSNSPTSSDPMNNENDENTPPQRVTSRFFGSTLMLAKRQRTPSESEASSEISKTSSTDEDEPNKKRKKKKRSDHDNRTKWKKRMRFSKGKVCGKCLEDGGHCFFDEDTDPEWPEVRPACVRCKKLPGAPGNKCRVITDPEEIKACKAINAQRNKRGISLRSAGKRPKRIGVKKEFKCSRCAKRRLACDGKIPCETCTTKGIPCRKQDTEKDEKCTRCEGRHRRCDKETPCSDCVKEGTDCIRHAQQGLLTRVWPIGKRSTTLWIKMKDNAKCRPCWEFNSICDGLQPCGSCIKRRMRSEQISAQKKGKKLNNLRLCVYKNEEDGYFKK</sequence>
<evidence type="ECO:0000256" key="13">
    <source>
        <dbReference type="ARBA" id="ARBA00022918"/>
    </source>
</evidence>
<dbReference type="GO" id="GO:0006310">
    <property type="term" value="P:DNA recombination"/>
    <property type="evidence" value="ECO:0007669"/>
    <property type="project" value="UniProtKB-KW"/>
</dbReference>
<dbReference type="Pfam" id="PF13976">
    <property type="entry name" value="gag_pre-integrs"/>
    <property type="match status" value="1"/>
</dbReference>
<feature type="domain" description="Zn(2)-C6 fungal-type" evidence="21">
    <location>
        <begin position="1236"/>
        <end position="1265"/>
    </location>
</feature>
<dbReference type="Gene3D" id="3.30.420.10">
    <property type="entry name" value="Ribonuclease H-like superfamily/Ribonuclease H"/>
    <property type="match status" value="1"/>
</dbReference>
<feature type="region of interest" description="Disordered" evidence="20">
    <location>
        <begin position="929"/>
        <end position="968"/>
    </location>
</feature>
<dbReference type="GO" id="GO:0015074">
    <property type="term" value="P:DNA integration"/>
    <property type="evidence" value="ECO:0007669"/>
    <property type="project" value="UniProtKB-KW"/>
</dbReference>
<dbReference type="InterPro" id="IPR036397">
    <property type="entry name" value="RNaseH_sf"/>
</dbReference>
<dbReference type="GO" id="GO:0008233">
    <property type="term" value="F:peptidase activity"/>
    <property type="evidence" value="ECO:0007669"/>
    <property type="project" value="UniProtKB-KW"/>
</dbReference>
<dbReference type="Pfam" id="PF22936">
    <property type="entry name" value="Pol_BBD"/>
    <property type="match status" value="1"/>
</dbReference>
<evidence type="ECO:0000256" key="12">
    <source>
        <dbReference type="ARBA" id="ARBA00022908"/>
    </source>
</evidence>
<keyword evidence="4" id="KW-0548">Nucleotidyltransferase</keyword>
<keyword evidence="3" id="KW-0645">Protease</keyword>
<dbReference type="Proteomes" id="UP001239795">
    <property type="component" value="Unassembled WGS sequence"/>
</dbReference>
<feature type="domain" description="CCHC-type" evidence="22">
    <location>
        <begin position="126"/>
        <end position="139"/>
    </location>
</feature>
<feature type="compositionally biased region" description="Polar residues" evidence="20">
    <location>
        <begin position="167"/>
        <end position="179"/>
    </location>
</feature>
<keyword evidence="18" id="KW-0539">Nucleus</keyword>
<keyword evidence="14" id="KW-0239">DNA-directed DNA polymerase</keyword>
<dbReference type="InterPro" id="IPR039537">
    <property type="entry name" value="Retrotran_Ty1/copia-like"/>
</dbReference>
<evidence type="ECO:0000256" key="15">
    <source>
        <dbReference type="ARBA" id="ARBA00023113"/>
    </source>
</evidence>
<feature type="compositionally biased region" description="Low complexity" evidence="20">
    <location>
        <begin position="92"/>
        <end position="112"/>
    </location>
</feature>